<evidence type="ECO:0000256" key="5">
    <source>
        <dbReference type="ARBA" id="ARBA00022525"/>
    </source>
</evidence>
<sequence length="96" mass="10728">MPRLCVCTLAVMLVLATLSEASWRPRSQPQDTPWDPMAGKDLPGPASAHRSQLGPRGPAQLRADLSNKRGPWTEEEEVYGWMDFGRRSAEDPDQRP</sequence>
<dbReference type="GO" id="GO:0032094">
    <property type="term" value="P:response to food"/>
    <property type="evidence" value="ECO:0007669"/>
    <property type="project" value="TreeGrafter"/>
</dbReference>
<evidence type="ECO:0000256" key="1">
    <source>
        <dbReference type="ARBA" id="ARBA00003187"/>
    </source>
</evidence>
<keyword evidence="7" id="KW-0372">Hormone</keyword>
<keyword evidence="5" id="KW-0964">Secreted</keyword>
<evidence type="ECO:0000313" key="15">
    <source>
        <dbReference type="RefSeq" id="XP_004633959.1"/>
    </source>
</evidence>
<dbReference type="Proteomes" id="UP000515203">
    <property type="component" value="Unplaced"/>
</dbReference>
<evidence type="ECO:0000256" key="3">
    <source>
        <dbReference type="ARBA" id="ARBA00006273"/>
    </source>
</evidence>
<dbReference type="InterPro" id="IPR013152">
    <property type="entry name" value="Gastrin/cholecystokinin_CS"/>
</dbReference>
<evidence type="ECO:0000313" key="14">
    <source>
        <dbReference type="Proteomes" id="UP000515203"/>
    </source>
</evidence>
<dbReference type="SMART" id="SM00029">
    <property type="entry name" value="GASTRIN"/>
    <property type="match status" value="1"/>
</dbReference>
<feature type="signal peptide" evidence="12">
    <location>
        <begin position="1"/>
        <end position="21"/>
    </location>
</feature>
<accession>A0A6P3EXH1</accession>
<gene>
    <name evidence="15" type="primary">Gast</name>
</gene>
<organism evidence="14 15">
    <name type="scientific">Octodon degus</name>
    <name type="common">Degu</name>
    <name type="synonym">Sciurus degus</name>
    <dbReference type="NCBI Taxonomy" id="10160"/>
    <lineage>
        <taxon>Eukaryota</taxon>
        <taxon>Metazoa</taxon>
        <taxon>Chordata</taxon>
        <taxon>Craniata</taxon>
        <taxon>Vertebrata</taxon>
        <taxon>Euteleostomi</taxon>
        <taxon>Mammalia</taxon>
        <taxon>Eutheria</taxon>
        <taxon>Euarchontoglires</taxon>
        <taxon>Glires</taxon>
        <taxon>Rodentia</taxon>
        <taxon>Hystricomorpha</taxon>
        <taxon>Octodontidae</taxon>
        <taxon>Octodon</taxon>
    </lineage>
</organism>
<dbReference type="GO" id="GO:0007186">
    <property type="term" value="P:G protein-coupled receptor signaling pathway"/>
    <property type="evidence" value="ECO:0007669"/>
    <property type="project" value="TreeGrafter"/>
</dbReference>
<keyword evidence="14" id="KW-1185">Reference proteome</keyword>
<dbReference type="InterPro" id="IPR039236">
    <property type="entry name" value="GAST"/>
</dbReference>
<evidence type="ECO:0000256" key="11">
    <source>
        <dbReference type="SAM" id="MobiDB-lite"/>
    </source>
</evidence>
<dbReference type="GO" id="GO:0005179">
    <property type="term" value="F:hormone activity"/>
    <property type="evidence" value="ECO:0007669"/>
    <property type="project" value="UniProtKB-KW"/>
</dbReference>
<evidence type="ECO:0000256" key="8">
    <source>
        <dbReference type="ARBA" id="ARBA00022729"/>
    </source>
</evidence>
<evidence type="ECO:0000256" key="2">
    <source>
        <dbReference type="ARBA" id="ARBA00004613"/>
    </source>
</evidence>
<proteinExistence type="inferred from homology"/>
<dbReference type="OrthoDB" id="9924917at2759"/>
<comment type="subcellular location">
    <subcellularLocation>
        <location evidence="2 10">Secreted</location>
    </subcellularLocation>
</comment>
<keyword evidence="9" id="KW-0027">Amidation</keyword>
<evidence type="ECO:0000256" key="9">
    <source>
        <dbReference type="ARBA" id="ARBA00022815"/>
    </source>
</evidence>
<dbReference type="AlphaFoldDB" id="A0A6P3EXH1"/>
<feature type="domain" description="Gastrin/cholecystokinin peptide hormone" evidence="13">
    <location>
        <begin position="78"/>
        <end position="93"/>
    </location>
</feature>
<evidence type="ECO:0000256" key="6">
    <source>
        <dbReference type="ARBA" id="ARBA00022685"/>
    </source>
</evidence>
<dbReference type="GO" id="GO:0005615">
    <property type="term" value="C:extracellular space"/>
    <property type="evidence" value="ECO:0007669"/>
    <property type="project" value="TreeGrafter"/>
</dbReference>
<comment type="function">
    <text evidence="1">Gastrin stimulates the stomach mucosa to produce and secrete hydrochloric acid and the pancreas to secrete its digestive enzymes. It also stimulates smooth muscle contraction and increases blood circulation and water secretion in the stomach and intestine.</text>
</comment>
<dbReference type="InParanoid" id="A0A6P3EXH1"/>
<comment type="similarity">
    <text evidence="3 10">Belongs to the gastrin/cholecystokinin family.</text>
</comment>
<protein>
    <recommendedName>
        <fullName evidence="4">Gastrin</fullName>
    </recommendedName>
</protein>
<keyword evidence="6" id="KW-0165">Cleavage on pair of basic residues</keyword>
<dbReference type="CTD" id="2520"/>
<dbReference type="RefSeq" id="XP_004633959.1">
    <property type="nucleotide sequence ID" value="XM_004633902.2"/>
</dbReference>
<dbReference type="Pfam" id="PF00918">
    <property type="entry name" value="Gastrin"/>
    <property type="match status" value="1"/>
</dbReference>
<dbReference type="InterPro" id="IPR001651">
    <property type="entry name" value="Gastrin/CCK"/>
</dbReference>
<evidence type="ECO:0000259" key="13">
    <source>
        <dbReference type="Pfam" id="PF00918"/>
    </source>
</evidence>
<evidence type="ECO:0000256" key="12">
    <source>
        <dbReference type="SAM" id="SignalP"/>
    </source>
</evidence>
<dbReference type="PROSITE" id="PS00259">
    <property type="entry name" value="GASTRIN"/>
    <property type="match status" value="1"/>
</dbReference>
<dbReference type="FunCoup" id="A0A6P3EXH1">
    <property type="interactions" value="218"/>
</dbReference>
<evidence type="ECO:0000256" key="10">
    <source>
        <dbReference type="RuleBase" id="RU004362"/>
    </source>
</evidence>
<dbReference type="GeneID" id="101569865"/>
<dbReference type="PANTHER" id="PTHR19309:SF0">
    <property type="entry name" value="GASTRIN"/>
    <property type="match status" value="1"/>
</dbReference>
<evidence type="ECO:0000256" key="7">
    <source>
        <dbReference type="ARBA" id="ARBA00022702"/>
    </source>
</evidence>
<reference evidence="15" key="1">
    <citation type="submission" date="2025-08" db="UniProtKB">
        <authorList>
            <consortium name="RefSeq"/>
        </authorList>
    </citation>
    <scope>IDENTIFICATION</scope>
</reference>
<name>A0A6P3EXH1_OCTDE</name>
<keyword evidence="8 12" id="KW-0732">Signal</keyword>
<evidence type="ECO:0000256" key="4">
    <source>
        <dbReference type="ARBA" id="ARBA00018558"/>
    </source>
</evidence>
<dbReference type="PANTHER" id="PTHR19309">
    <property type="entry name" value="GASTRIN"/>
    <property type="match status" value="1"/>
</dbReference>
<feature type="region of interest" description="Disordered" evidence="11">
    <location>
        <begin position="20"/>
        <end position="69"/>
    </location>
</feature>
<feature type="chain" id="PRO_5027536464" description="Gastrin" evidence="12">
    <location>
        <begin position="22"/>
        <end position="96"/>
    </location>
</feature>